<evidence type="ECO:0000313" key="3">
    <source>
        <dbReference type="Proteomes" id="UP001144323"/>
    </source>
</evidence>
<feature type="domain" description="EfeO-type cupredoxin-like" evidence="1">
    <location>
        <begin position="7"/>
        <end position="91"/>
    </location>
</feature>
<evidence type="ECO:0000313" key="2">
    <source>
        <dbReference type="EMBL" id="GLI92347.1"/>
    </source>
</evidence>
<organism evidence="2 3">
    <name type="scientific">Methylocystis echinoides</name>
    <dbReference type="NCBI Taxonomy" id="29468"/>
    <lineage>
        <taxon>Bacteria</taxon>
        <taxon>Pseudomonadati</taxon>
        <taxon>Pseudomonadota</taxon>
        <taxon>Alphaproteobacteria</taxon>
        <taxon>Hyphomicrobiales</taxon>
        <taxon>Methylocystaceae</taxon>
        <taxon>Methylocystis</taxon>
    </lineage>
</organism>
<keyword evidence="3" id="KW-1185">Reference proteome</keyword>
<sequence length="93" mass="9981">MCDPAAASTTVVIEKFAFSPAEISAPVGARILFLNRDQAPHAVVGENVNGEVFHSQEHIEEDGTYSVELTTPGEIEFHCGVHSAMKGRITVSK</sequence>
<dbReference type="InterPro" id="IPR028096">
    <property type="entry name" value="EfeO_Cupredoxin"/>
</dbReference>
<dbReference type="Gene3D" id="2.60.40.420">
    <property type="entry name" value="Cupredoxins - blue copper proteins"/>
    <property type="match status" value="1"/>
</dbReference>
<protein>
    <recommendedName>
        <fullName evidence="1">EfeO-type cupredoxin-like domain-containing protein</fullName>
    </recommendedName>
</protein>
<accession>A0A9W6LRD8</accession>
<gene>
    <name evidence="2" type="ORF">LMG27198_13390</name>
</gene>
<dbReference type="InterPro" id="IPR052721">
    <property type="entry name" value="ET_Amicyanin"/>
</dbReference>
<comment type="caution">
    <text evidence="2">The sequence shown here is derived from an EMBL/GenBank/DDBJ whole genome shotgun (WGS) entry which is preliminary data.</text>
</comment>
<dbReference type="PANTHER" id="PTHR36507:SF1">
    <property type="entry name" value="BLL1555 PROTEIN"/>
    <property type="match status" value="1"/>
</dbReference>
<dbReference type="Pfam" id="PF13473">
    <property type="entry name" value="Cupredoxin_1"/>
    <property type="match status" value="1"/>
</dbReference>
<reference evidence="2" key="1">
    <citation type="journal article" date="2023" name="Int. J. Syst. Evol. Microbiol.">
        <title>Methylocystis iwaonis sp. nov., a type II methane-oxidizing bacterium from surface soil of a rice paddy field in Japan, and emended description of the genus Methylocystis (ex Whittenbury et al. 1970) Bowman et al. 1993.</title>
        <authorList>
            <person name="Kaise H."/>
            <person name="Sawadogo J.B."/>
            <person name="Alam M.S."/>
            <person name="Ueno C."/>
            <person name="Dianou D."/>
            <person name="Shinjo R."/>
            <person name="Asakawa S."/>
        </authorList>
    </citation>
    <scope>NUCLEOTIDE SEQUENCE</scope>
    <source>
        <strain evidence="2">LMG27198</strain>
    </source>
</reference>
<dbReference type="AlphaFoldDB" id="A0A9W6LRD8"/>
<name>A0A9W6LRD8_9HYPH</name>
<dbReference type="InterPro" id="IPR008972">
    <property type="entry name" value="Cupredoxin"/>
</dbReference>
<dbReference type="Proteomes" id="UP001144323">
    <property type="component" value="Unassembled WGS sequence"/>
</dbReference>
<evidence type="ECO:0000259" key="1">
    <source>
        <dbReference type="Pfam" id="PF13473"/>
    </source>
</evidence>
<proteinExistence type="predicted"/>
<dbReference type="SUPFAM" id="SSF49503">
    <property type="entry name" value="Cupredoxins"/>
    <property type="match status" value="1"/>
</dbReference>
<dbReference type="EMBL" id="BSEC01000001">
    <property type="protein sequence ID" value="GLI92347.1"/>
    <property type="molecule type" value="Genomic_DNA"/>
</dbReference>
<dbReference type="PANTHER" id="PTHR36507">
    <property type="entry name" value="BLL1555 PROTEIN"/>
    <property type="match status" value="1"/>
</dbReference>